<dbReference type="AlphaFoldDB" id="A0A388JX34"/>
<organism evidence="1 2">
    <name type="scientific">Chara braunii</name>
    <name type="common">Braun's stonewort</name>
    <dbReference type="NCBI Taxonomy" id="69332"/>
    <lineage>
        <taxon>Eukaryota</taxon>
        <taxon>Viridiplantae</taxon>
        <taxon>Streptophyta</taxon>
        <taxon>Charophyceae</taxon>
        <taxon>Charales</taxon>
        <taxon>Characeae</taxon>
        <taxon>Chara</taxon>
    </lineage>
</organism>
<proteinExistence type="predicted"/>
<protein>
    <submittedName>
        <fullName evidence="1">Uncharacterized protein</fullName>
    </submittedName>
</protein>
<keyword evidence="2" id="KW-1185">Reference proteome</keyword>
<reference evidence="1 2" key="1">
    <citation type="journal article" date="2018" name="Cell">
        <title>The Chara Genome: Secondary Complexity and Implications for Plant Terrestrialization.</title>
        <authorList>
            <person name="Nishiyama T."/>
            <person name="Sakayama H."/>
            <person name="Vries J.D."/>
            <person name="Buschmann H."/>
            <person name="Saint-Marcoux D."/>
            <person name="Ullrich K.K."/>
            <person name="Haas F.B."/>
            <person name="Vanderstraeten L."/>
            <person name="Becker D."/>
            <person name="Lang D."/>
            <person name="Vosolsobe S."/>
            <person name="Rombauts S."/>
            <person name="Wilhelmsson P.K.I."/>
            <person name="Janitza P."/>
            <person name="Kern R."/>
            <person name="Heyl A."/>
            <person name="Rumpler F."/>
            <person name="Villalobos L.I.A.C."/>
            <person name="Clay J.M."/>
            <person name="Skokan R."/>
            <person name="Toyoda A."/>
            <person name="Suzuki Y."/>
            <person name="Kagoshima H."/>
            <person name="Schijlen E."/>
            <person name="Tajeshwar N."/>
            <person name="Catarino B."/>
            <person name="Hetherington A.J."/>
            <person name="Saltykova A."/>
            <person name="Bonnot C."/>
            <person name="Breuninger H."/>
            <person name="Symeonidi A."/>
            <person name="Radhakrishnan G.V."/>
            <person name="Van Nieuwerburgh F."/>
            <person name="Deforce D."/>
            <person name="Chang C."/>
            <person name="Karol K.G."/>
            <person name="Hedrich R."/>
            <person name="Ulvskov P."/>
            <person name="Glockner G."/>
            <person name="Delwiche C.F."/>
            <person name="Petrasek J."/>
            <person name="Van de Peer Y."/>
            <person name="Friml J."/>
            <person name="Beilby M."/>
            <person name="Dolan L."/>
            <person name="Kohara Y."/>
            <person name="Sugano S."/>
            <person name="Fujiyama A."/>
            <person name="Delaux P.-M."/>
            <person name="Quint M."/>
            <person name="TheiBen G."/>
            <person name="Hagemann M."/>
            <person name="Harholt J."/>
            <person name="Dunand C."/>
            <person name="Zachgo S."/>
            <person name="Langdale J."/>
            <person name="Maumus F."/>
            <person name="Straeten D.V.D."/>
            <person name="Gould S.B."/>
            <person name="Rensing S.A."/>
        </authorList>
    </citation>
    <scope>NUCLEOTIDE SEQUENCE [LARGE SCALE GENOMIC DNA]</scope>
    <source>
        <strain evidence="1 2">S276</strain>
    </source>
</reference>
<dbReference type="Gramene" id="GBG62360">
    <property type="protein sequence ID" value="GBG62360"/>
    <property type="gene ID" value="CBR_g30314"/>
</dbReference>
<name>A0A388JX34_CHABU</name>
<sequence>MTSMPEDYDVFPTSSFNVPELYDDETVEVPFVSREGASYRDYRSPRSVLADRGVWMWMYHDASFEHDRRGRVVPDSMRIDVRAYIYIDRTAEVTIIVESLTLGESTSIRKAEDILDAEVRDTVRGEEDFFEKRRPWCSDTRPCPVRGHLALAAPWYFPYPQGFFEVATVIPLFVVDQLFGGIGNLVQSYLLTKELERLFQSNVQRRLFYSAQLLRGFIDREDRIELVEFVRSFVYLWASEGEPFPYDVFRSALSRGTYHLGGVATLFDDESYWPDAGLVRINELECHYGYHDIGEADEDWPEEESDQWIFDDDGRRIRVQPDLGLADLFGEDWPKDGPEEGSIHWPRLGTEFSERRRDSCSASHGLELRAKEREGPIVKNLAHSDWAT</sequence>
<comment type="caution">
    <text evidence="1">The sequence shown here is derived from an EMBL/GenBank/DDBJ whole genome shotgun (WGS) entry which is preliminary data.</text>
</comment>
<evidence type="ECO:0000313" key="1">
    <source>
        <dbReference type="EMBL" id="GBG62360.1"/>
    </source>
</evidence>
<gene>
    <name evidence="1" type="ORF">CBR_g30314</name>
</gene>
<dbReference type="Proteomes" id="UP000265515">
    <property type="component" value="Unassembled WGS sequence"/>
</dbReference>
<dbReference type="EMBL" id="BFEA01000028">
    <property type="protein sequence ID" value="GBG62360.1"/>
    <property type="molecule type" value="Genomic_DNA"/>
</dbReference>
<evidence type="ECO:0000313" key="2">
    <source>
        <dbReference type="Proteomes" id="UP000265515"/>
    </source>
</evidence>
<accession>A0A388JX34</accession>